<dbReference type="PIRSF" id="PIRSF006806">
    <property type="entry name" value="FTHF_cligase"/>
    <property type="match status" value="1"/>
</dbReference>
<reference evidence="6 7" key="1">
    <citation type="submission" date="2019-12" db="EMBL/GenBank/DDBJ databases">
        <title>Genomic-based taxomic classification of the family Erythrobacteraceae.</title>
        <authorList>
            <person name="Xu L."/>
        </authorList>
    </citation>
    <scope>NUCLEOTIDE SEQUENCE [LARGE SCALE GENOMIC DNA]</scope>
    <source>
        <strain evidence="6 7">SW-109</strain>
    </source>
</reference>
<name>A0A6I4V4A4_9SPHN</name>
<feature type="binding site" evidence="4">
    <location>
        <position position="57"/>
    </location>
    <ligand>
        <name>substrate</name>
    </ligand>
</feature>
<evidence type="ECO:0000256" key="1">
    <source>
        <dbReference type="ARBA" id="ARBA00010638"/>
    </source>
</evidence>
<evidence type="ECO:0000313" key="7">
    <source>
        <dbReference type="Proteomes" id="UP000471435"/>
    </source>
</evidence>
<dbReference type="SUPFAM" id="SSF100950">
    <property type="entry name" value="NagB/RpiA/CoA transferase-like"/>
    <property type="match status" value="1"/>
</dbReference>
<dbReference type="GO" id="GO:0009396">
    <property type="term" value="P:folic acid-containing compound biosynthetic process"/>
    <property type="evidence" value="ECO:0007669"/>
    <property type="project" value="TreeGrafter"/>
</dbReference>
<feature type="binding site" evidence="4">
    <location>
        <begin position="4"/>
        <end position="8"/>
    </location>
    <ligand>
        <name>ATP</name>
        <dbReference type="ChEBI" id="CHEBI:30616"/>
    </ligand>
</feature>
<keyword evidence="7" id="KW-1185">Reference proteome</keyword>
<evidence type="ECO:0000256" key="5">
    <source>
        <dbReference type="RuleBase" id="RU361279"/>
    </source>
</evidence>
<evidence type="ECO:0000256" key="4">
    <source>
        <dbReference type="PIRSR" id="PIRSR006806-1"/>
    </source>
</evidence>
<dbReference type="PANTHER" id="PTHR23407">
    <property type="entry name" value="ATPASE INHIBITOR/5-FORMYLTETRAHYDROFOLATE CYCLO-LIGASE"/>
    <property type="match status" value="1"/>
</dbReference>
<dbReference type="NCBIfam" id="TIGR02727">
    <property type="entry name" value="MTHFS_bact"/>
    <property type="match status" value="1"/>
</dbReference>
<proteinExistence type="inferred from homology"/>
<dbReference type="Pfam" id="PF01812">
    <property type="entry name" value="5-FTHF_cyc-lig"/>
    <property type="match status" value="1"/>
</dbReference>
<dbReference type="InterPro" id="IPR024185">
    <property type="entry name" value="FTHF_cligase-like_sf"/>
</dbReference>
<dbReference type="EC" id="6.3.3.2" evidence="5"/>
<comment type="caution">
    <text evidence="6">The sequence shown here is derived from an EMBL/GenBank/DDBJ whole genome shotgun (WGS) entry which is preliminary data.</text>
</comment>
<keyword evidence="5" id="KW-0460">Magnesium</keyword>
<keyword evidence="2 4" id="KW-0547">Nucleotide-binding</keyword>
<dbReference type="Proteomes" id="UP000471435">
    <property type="component" value="Unassembled WGS sequence"/>
</dbReference>
<dbReference type="GO" id="GO:0046872">
    <property type="term" value="F:metal ion binding"/>
    <property type="evidence" value="ECO:0007669"/>
    <property type="project" value="UniProtKB-KW"/>
</dbReference>
<evidence type="ECO:0000256" key="3">
    <source>
        <dbReference type="ARBA" id="ARBA00022840"/>
    </source>
</evidence>
<keyword evidence="6" id="KW-0436">Ligase</keyword>
<gene>
    <name evidence="6" type="ORF">GRI43_05215</name>
</gene>
<comment type="catalytic activity">
    <reaction evidence="5">
        <text>(6S)-5-formyl-5,6,7,8-tetrahydrofolate + ATP = (6R)-5,10-methenyltetrahydrofolate + ADP + phosphate</text>
        <dbReference type="Rhea" id="RHEA:10488"/>
        <dbReference type="ChEBI" id="CHEBI:30616"/>
        <dbReference type="ChEBI" id="CHEBI:43474"/>
        <dbReference type="ChEBI" id="CHEBI:57455"/>
        <dbReference type="ChEBI" id="CHEBI:57457"/>
        <dbReference type="ChEBI" id="CHEBI:456216"/>
        <dbReference type="EC" id="6.3.3.2"/>
    </reaction>
</comment>
<dbReference type="OrthoDB" id="9801938at2"/>
<feature type="binding site" evidence="4">
    <location>
        <begin position="135"/>
        <end position="143"/>
    </location>
    <ligand>
        <name>ATP</name>
        <dbReference type="ChEBI" id="CHEBI:30616"/>
    </ligand>
</feature>
<evidence type="ECO:0000313" key="6">
    <source>
        <dbReference type="EMBL" id="MXP46792.1"/>
    </source>
</evidence>
<accession>A0A6I4V4A4</accession>
<protein>
    <recommendedName>
        <fullName evidence="5">5-formyltetrahydrofolate cyclo-ligase</fullName>
        <ecNumber evidence="5">6.3.3.2</ecNumber>
    </recommendedName>
</protein>
<evidence type="ECO:0000256" key="2">
    <source>
        <dbReference type="ARBA" id="ARBA00022741"/>
    </source>
</evidence>
<dbReference type="InterPro" id="IPR037171">
    <property type="entry name" value="NagB/RpiA_transferase-like"/>
</dbReference>
<organism evidence="6 7">
    <name type="scientific">Pontixanthobacter luteolus</name>
    <dbReference type="NCBI Taxonomy" id="295089"/>
    <lineage>
        <taxon>Bacteria</taxon>
        <taxon>Pseudomonadati</taxon>
        <taxon>Pseudomonadota</taxon>
        <taxon>Alphaproteobacteria</taxon>
        <taxon>Sphingomonadales</taxon>
        <taxon>Erythrobacteraceae</taxon>
        <taxon>Pontixanthobacter</taxon>
    </lineage>
</organism>
<comment type="cofactor">
    <cofactor evidence="5">
        <name>Mg(2+)</name>
        <dbReference type="ChEBI" id="CHEBI:18420"/>
    </cofactor>
</comment>
<dbReference type="GO" id="GO:0035999">
    <property type="term" value="P:tetrahydrofolate interconversion"/>
    <property type="evidence" value="ECO:0007669"/>
    <property type="project" value="TreeGrafter"/>
</dbReference>
<dbReference type="InterPro" id="IPR002698">
    <property type="entry name" value="FTHF_cligase"/>
</dbReference>
<dbReference type="EMBL" id="WTYP01000001">
    <property type="protein sequence ID" value="MXP46792.1"/>
    <property type="molecule type" value="Genomic_DNA"/>
</dbReference>
<dbReference type="GO" id="GO:0005524">
    <property type="term" value="F:ATP binding"/>
    <property type="evidence" value="ECO:0007669"/>
    <property type="project" value="UniProtKB-KW"/>
</dbReference>
<keyword evidence="3 4" id="KW-0067">ATP-binding</keyword>
<dbReference type="GO" id="GO:0030272">
    <property type="term" value="F:5-formyltetrahydrofolate cyclo-ligase activity"/>
    <property type="evidence" value="ECO:0007669"/>
    <property type="project" value="UniProtKB-EC"/>
</dbReference>
<comment type="similarity">
    <text evidence="1 5">Belongs to the 5-formyltetrahydrofolate cyclo-ligase family.</text>
</comment>
<dbReference type="RefSeq" id="WP_160729990.1">
    <property type="nucleotide sequence ID" value="NZ_WTYP01000001.1"/>
</dbReference>
<sequence length="190" mass="21101">MASKSTLRREMRALRREHASAVPENMRGLIFRHPPGPLRELIKPDWTIGLYHAAEHEAPASGYARHFSEAGHPVALPRFESKDSPMDFAAHDDPFGEQDLEHGPFGIMQPAASSIALTPDILFVPLLAFNDQGARLGQGGGHYDRWLADNPETKAIGMAWDCQLLDQIPTEPHDMMLDAIVTPTRLYGPF</sequence>
<dbReference type="AlphaFoldDB" id="A0A6I4V4A4"/>
<dbReference type="Gene3D" id="3.40.50.10420">
    <property type="entry name" value="NagB/RpiA/CoA transferase-like"/>
    <property type="match status" value="1"/>
</dbReference>
<keyword evidence="5" id="KW-0479">Metal-binding</keyword>
<dbReference type="PANTHER" id="PTHR23407:SF1">
    <property type="entry name" value="5-FORMYLTETRAHYDROFOLATE CYCLO-LIGASE"/>
    <property type="match status" value="1"/>
</dbReference>